<evidence type="ECO:0000259" key="1">
    <source>
        <dbReference type="PROSITE" id="PS50910"/>
    </source>
</evidence>
<feature type="domain" description="HEPN" evidence="1">
    <location>
        <begin position="13"/>
        <end position="125"/>
    </location>
</feature>
<dbReference type="Pfam" id="PF05168">
    <property type="entry name" value="HEPN"/>
    <property type="match status" value="1"/>
</dbReference>
<gene>
    <name evidence="2" type="ORF">ACFFFP_08720</name>
</gene>
<dbReference type="SMART" id="SM00748">
    <property type="entry name" value="HEPN"/>
    <property type="match status" value="1"/>
</dbReference>
<dbReference type="SUPFAM" id="SSF81593">
    <property type="entry name" value="Nucleotidyltransferase substrate binding subunit/domain"/>
    <property type="match status" value="1"/>
</dbReference>
<dbReference type="InterPro" id="IPR007842">
    <property type="entry name" value="HEPN_dom"/>
</dbReference>
<organism evidence="2 3">
    <name type="scientific">Thermus composti</name>
    <dbReference type="NCBI Taxonomy" id="532059"/>
    <lineage>
        <taxon>Bacteria</taxon>
        <taxon>Thermotogati</taxon>
        <taxon>Deinococcota</taxon>
        <taxon>Deinococci</taxon>
        <taxon>Thermales</taxon>
        <taxon>Thermaceae</taxon>
        <taxon>Thermus</taxon>
    </lineage>
</organism>
<evidence type="ECO:0000313" key="3">
    <source>
        <dbReference type="Proteomes" id="UP001589830"/>
    </source>
</evidence>
<protein>
    <submittedName>
        <fullName evidence="2">HEPN domain-containing protein</fullName>
    </submittedName>
</protein>
<evidence type="ECO:0000313" key="2">
    <source>
        <dbReference type="EMBL" id="MFC0596243.1"/>
    </source>
</evidence>
<dbReference type="PROSITE" id="PS50910">
    <property type="entry name" value="HEPN"/>
    <property type="match status" value="1"/>
</dbReference>
<comment type="caution">
    <text evidence="2">The sequence shown here is derived from an EMBL/GenBank/DDBJ whole genome shotgun (WGS) entry which is preliminary data.</text>
</comment>
<dbReference type="RefSeq" id="WP_188847186.1">
    <property type="nucleotide sequence ID" value="NZ_BMPJ01000010.1"/>
</dbReference>
<name>A0ABV6Q4P0_9DEIN</name>
<proteinExistence type="predicted"/>
<dbReference type="Gene3D" id="1.20.120.330">
    <property type="entry name" value="Nucleotidyltransferases domain 2"/>
    <property type="match status" value="1"/>
</dbReference>
<reference evidence="2 3" key="1">
    <citation type="submission" date="2024-09" db="EMBL/GenBank/DDBJ databases">
        <authorList>
            <person name="Sun Q."/>
            <person name="Mori K."/>
        </authorList>
    </citation>
    <scope>NUCLEOTIDE SEQUENCE [LARGE SCALE GENOMIC DNA]</scope>
    <source>
        <strain evidence="2 3">NCAIM B.02340</strain>
    </source>
</reference>
<dbReference type="EMBL" id="JBHLTW010000038">
    <property type="protein sequence ID" value="MFC0596243.1"/>
    <property type="molecule type" value="Genomic_DNA"/>
</dbReference>
<dbReference type="Proteomes" id="UP001589830">
    <property type="component" value="Unassembled WGS sequence"/>
</dbReference>
<sequence>MAPLDREEFARWFSQARHTLASAARDLEGGDYDWASFKAHQGAEYALKGLLRGLGRPAFGHALLRLVQALREAGVGVPGEVEEAAKGLDLHYIPARYPDAYPEGSPHEYYTEGRAREALAAAQKVLAWVEEVWRGLGGA</sequence>
<accession>A0ABV6Q4P0</accession>
<keyword evidence="3" id="KW-1185">Reference proteome</keyword>